<sequence length="270" mass="31259">MKFERWIYMPASYTHYSFGHTVLEKLPHGIKDIITQNKEAYYIGLNGPDILFYYKPLFKNEIIKYGHRLHDEKAYGFLERSKKYIKESKDEICLSYILGFVCHFVLDSSCHPFIAEAMKESNISHAEIEAELDGALMRRNNLSPQRHSAGAHIIPNKVIAAHIASIYDNVSGKEIYKCLKSVRFYNRLLLCENNLKRKIIKGLLGLIKGGEGFSHMIINVEPNKKCIEISKKLLDLYEEAIDEAVHRVEEYYSAIKSNDNLGEFFNRNFL</sequence>
<organism evidence="2 3">
    <name type="scientific">Clostridium sulfidigenes</name>
    <dbReference type="NCBI Taxonomy" id="318464"/>
    <lineage>
        <taxon>Bacteria</taxon>
        <taxon>Bacillati</taxon>
        <taxon>Bacillota</taxon>
        <taxon>Clostridia</taxon>
        <taxon>Eubacteriales</taxon>
        <taxon>Clostridiaceae</taxon>
        <taxon>Clostridium</taxon>
    </lineage>
</organism>
<reference evidence="2" key="1">
    <citation type="submission" date="2019-04" db="EMBL/GenBank/DDBJ databases">
        <title>Evolution of Biomass-Degrading Anaerobic Consortia Revealed by Metagenomics.</title>
        <authorList>
            <person name="Peng X."/>
        </authorList>
    </citation>
    <scope>NUCLEOTIDE SEQUENCE</scope>
    <source>
        <strain evidence="2">SIG254</strain>
    </source>
</reference>
<gene>
    <name evidence="2" type="ORF">E7215_09010</name>
</gene>
<dbReference type="AlphaFoldDB" id="A0A927WBR1"/>
<evidence type="ECO:0000313" key="2">
    <source>
        <dbReference type="EMBL" id="MBE6060295.1"/>
    </source>
</evidence>
<dbReference type="Pfam" id="PF00882">
    <property type="entry name" value="Zn_dep_PLPC"/>
    <property type="match status" value="1"/>
</dbReference>
<evidence type="ECO:0000259" key="1">
    <source>
        <dbReference type="Pfam" id="PF00882"/>
    </source>
</evidence>
<dbReference type="EMBL" id="SVCM01000101">
    <property type="protein sequence ID" value="MBE6060295.1"/>
    <property type="molecule type" value="Genomic_DNA"/>
</dbReference>
<dbReference type="InterPro" id="IPR029002">
    <property type="entry name" value="PLPC/GPLD1"/>
</dbReference>
<accession>A0A927WBR1</accession>
<feature type="domain" description="Phospholipase C/D" evidence="1">
    <location>
        <begin position="14"/>
        <end position="154"/>
    </location>
</feature>
<protein>
    <recommendedName>
        <fullName evidence="1">Phospholipase C/D domain-containing protein</fullName>
    </recommendedName>
</protein>
<comment type="caution">
    <text evidence="2">The sequence shown here is derived from an EMBL/GenBank/DDBJ whole genome shotgun (WGS) entry which is preliminary data.</text>
</comment>
<proteinExistence type="predicted"/>
<evidence type="ECO:0000313" key="3">
    <source>
        <dbReference type="Proteomes" id="UP000768462"/>
    </source>
</evidence>
<dbReference type="Proteomes" id="UP000768462">
    <property type="component" value="Unassembled WGS sequence"/>
</dbReference>
<name>A0A927WBR1_9CLOT</name>